<proteinExistence type="predicted"/>
<reference evidence="1 2" key="1">
    <citation type="journal article" date="2014" name="Agronomy (Basel)">
        <title>A Draft Genome Sequence for Ensete ventricosum, the Drought-Tolerant Tree Against Hunger.</title>
        <authorList>
            <person name="Harrison J."/>
            <person name="Moore K.A."/>
            <person name="Paszkiewicz K."/>
            <person name="Jones T."/>
            <person name="Grant M."/>
            <person name="Ambacheew D."/>
            <person name="Muzemil S."/>
            <person name="Studholme D.J."/>
        </authorList>
    </citation>
    <scope>NUCLEOTIDE SEQUENCE [LARGE SCALE GENOMIC DNA]</scope>
</reference>
<sequence>MSMLRRSRLDSPIMTLVALMVRRTSVLVLSTFFRKASKRHNDRRQTLPYMGGTDSVFLLQLRLARSLARSSPVDGVSSGILLAGSALWFLRASNTIRSEVLVRRITITFTFSPCGVTQDMVCLSWKDFPG</sequence>
<name>A0A427B716_ENSVE</name>
<protein>
    <submittedName>
        <fullName evidence="1">Uncharacterized protein</fullName>
    </submittedName>
</protein>
<organism evidence="1 2">
    <name type="scientific">Ensete ventricosum</name>
    <name type="common">Abyssinian banana</name>
    <name type="synonym">Musa ensete</name>
    <dbReference type="NCBI Taxonomy" id="4639"/>
    <lineage>
        <taxon>Eukaryota</taxon>
        <taxon>Viridiplantae</taxon>
        <taxon>Streptophyta</taxon>
        <taxon>Embryophyta</taxon>
        <taxon>Tracheophyta</taxon>
        <taxon>Spermatophyta</taxon>
        <taxon>Magnoliopsida</taxon>
        <taxon>Liliopsida</taxon>
        <taxon>Zingiberales</taxon>
        <taxon>Musaceae</taxon>
        <taxon>Ensete</taxon>
    </lineage>
</organism>
<dbReference type="EMBL" id="AMZH03000335">
    <property type="protein sequence ID" value="RRT84264.1"/>
    <property type="molecule type" value="Genomic_DNA"/>
</dbReference>
<accession>A0A427B716</accession>
<evidence type="ECO:0000313" key="2">
    <source>
        <dbReference type="Proteomes" id="UP000287651"/>
    </source>
</evidence>
<dbReference type="AlphaFoldDB" id="A0A427B716"/>
<evidence type="ECO:0000313" key="1">
    <source>
        <dbReference type="EMBL" id="RRT84264.1"/>
    </source>
</evidence>
<comment type="caution">
    <text evidence="1">The sequence shown here is derived from an EMBL/GenBank/DDBJ whole genome shotgun (WGS) entry which is preliminary data.</text>
</comment>
<gene>
    <name evidence="1" type="ORF">B296_00000050</name>
</gene>
<dbReference type="Proteomes" id="UP000287651">
    <property type="component" value="Unassembled WGS sequence"/>
</dbReference>